<dbReference type="AlphaFoldDB" id="A0A2W4S647"/>
<feature type="transmembrane region" description="Helical" evidence="2">
    <location>
        <begin position="20"/>
        <end position="39"/>
    </location>
</feature>
<gene>
    <name evidence="3" type="ORF">DM484_29875</name>
</gene>
<evidence type="ECO:0000313" key="4">
    <source>
        <dbReference type="Proteomes" id="UP000249396"/>
    </source>
</evidence>
<keyword evidence="2" id="KW-0812">Transmembrane</keyword>
<dbReference type="Proteomes" id="UP000249396">
    <property type="component" value="Unassembled WGS sequence"/>
</dbReference>
<feature type="region of interest" description="Disordered" evidence="1">
    <location>
        <begin position="65"/>
        <end position="85"/>
    </location>
</feature>
<comment type="caution">
    <text evidence="3">The sequence shown here is derived from an EMBL/GenBank/DDBJ whole genome shotgun (WGS) entry which is preliminary data.</text>
</comment>
<dbReference type="EMBL" id="QJPH01000578">
    <property type="protein sequence ID" value="PZN69374.1"/>
    <property type="molecule type" value="Genomic_DNA"/>
</dbReference>
<evidence type="ECO:0000256" key="2">
    <source>
        <dbReference type="SAM" id="Phobius"/>
    </source>
</evidence>
<name>A0A2W4S647_9GAMM</name>
<proteinExistence type="predicted"/>
<sequence>MTQLPIKIGLTSKQLGSTPFAYFTMPSILLVLMTIAGCASQTEMIRMQGQVVELQKQLEYEKQRLKQATEKAGPGADQNAGQPPP</sequence>
<evidence type="ECO:0000313" key="3">
    <source>
        <dbReference type="EMBL" id="PZN69374.1"/>
    </source>
</evidence>
<reference evidence="3 4" key="1">
    <citation type="journal article" date="2018" name="Aquat. Microb. Ecol.">
        <title>Gammaproteobacterial methanotrophs dominate.</title>
        <authorList>
            <person name="Rissanen A.J."/>
            <person name="Saarenheimo J."/>
            <person name="Tiirola M."/>
            <person name="Peura S."/>
            <person name="Aalto S.L."/>
            <person name="Karvinen A."/>
            <person name="Nykanen H."/>
        </authorList>
    </citation>
    <scope>NUCLEOTIDE SEQUENCE [LARGE SCALE GENOMIC DNA]</scope>
    <source>
        <strain evidence="3">AMbin10</strain>
    </source>
</reference>
<organism evidence="3 4">
    <name type="scientific">Candidatus Methylumidiphilus alinenensis</name>
    <dbReference type="NCBI Taxonomy" id="2202197"/>
    <lineage>
        <taxon>Bacteria</taxon>
        <taxon>Pseudomonadati</taxon>
        <taxon>Pseudomonadota</taxon>
        <taxon>Gammaproteobacteria</taxon>
        <taxon>Methylococcales</taxon>
        <taxon>Candidatus Methylumidiphilus</taxon>
    </lineage>
</organism>
<protein>
    <submittedName>
        <fullName evidence="3">Uncharacterized protein</fullName>
    </submittedName>
</protein>
<evidence type="ECO:0000256" key="1">
    <source>
        <dbReference type="SAM" id="MobiDB-lite"/>
    </source>
</evidence>
<keyword evidence="2" id="KW-0472">Membrane</keyword>
<keyword evidence="2" id="KW-1133">Transmembrane helix</keyword>
<accession>A0A2W4S647</accession>